<evidence type="ECO:0000256" key="2">
    <source>
        <dbReference type="ARBA" id="ARBA00022670"/>
    </source>
</evidence>
<feature type="domain" description="NlpC/P60" evidence="6">
    <location>
        <begin position="118"/>
        <end position="234"/>
    </location>
</feature>
<keyword evidence="8" id="KW-1185">Reference proteome</keyword>
<dbReference type="Pfam" id="PF00877">
    <property type="entry name" value="NLPC_P60"/>
    <property type="match status" value="1"/>
</dbReference>
<dbReference type="InterPro" id="IPR038765">
    <property type="entry name" value="Papain-like_cys_pep_sf"/>
</dbReference>
<keyword evidence="4" id="KW-0788">Thiol protease</keyword>
<keyword evidence="2" id="KW-0645">Protease</keyword>
<accession>A0A2Z6TN08</accession>
<evidence type="ECO:0000256" key="1">
    <source>
        <dbReference type="ARBA" id="ARBA00007074"/>
    </source>
</evidence>
<evidence type="ECO:0000256" key="4">
    <source>
        <dbReference type="ARBA" id="ARBA00022807"/>
    </source>
</evidence>
<protein>
    <submittedName>
        <fullName evidence="7">Cell wall-associated hydrolase</fullName>
    </submittedName>
</protein>
<dbReference type="PANTHER" id="PTHR47359:SF3">
    <property type="entry name" value="NLP_P60 DOMAIN-CONTAINING PROTEIN-RELATED"/>
    <property type="match status" value="1"/>
</dbReference>
<keyword evidence="5" id="KW-0732">Signal</keyword>
<dbReference type="OrthoDB" id="1654978at2"/>
<feature type="signal peptide" evidence="5">
    <location>
        <begin position="1"/>
        <end position="22"/>
    </location>
</feature>
<dbReference type="RefSeq" id="WP_117117332.1">
    <property type="nucleotide sequence ID" value="NZ_BFBY01000001.1"/>
</dbReference>
<dbReference type="Gene3D" id="3.90.1720.10">
    <property type="entry name" value="endopeptidase domain like (from Nostoc punctiforme)"/>
    <property type="match status" value="1"/>
</dbReference>
<evidence type="ECO:0000313" key="8">
    <source>
        <dbReference type="Proteomes" id="UP000257317"/>
    </source>
</evidence>
<comment type="caution">
    <text evidence="7">The sequence shown here is derived from an EMBL/GenBank/DDBJ whole genome shotgun (WGS) entry which is preliminary data.</text>
</comment>
<dbReference type="GO" id="GO:0006508">
    <property type="term" value="P:proteolysis"/>
    <property type="evidence" value="ECO:0007669"/>
    <property type="project" value="UniProtKB-KW"/>
</dbReference>
<dbReference type="InterPro" id="IPR051794">
    <property type="entry name" value="PG_Endopeptidase_C40"/>
</dbReference>
<sequence>MNFKSNVIKLSAAAALTLTGVAATNSVKPAAQVKAATQQVVTINYVPGYGIAVWNNYEGGHTTGQYLKHGDSYKVIKTTKDSQGNTWYDLGANQWIMAKYTVDKNASTQAASASTANTSSVQAVINVAKAQIGKPYVWGASGPNSFDCSGLTSYAFSKGAGKNIGRTTYVQLNAGKRVSVSQLQPGDLVFWGNYHVGIYLGNNQYIHAPQPGQSVKIATISSYFYPSYGVRVFN</sequence>
<evidence type="ECO:0000256" key="5">
    <source>
        <dbReference type="SAM" id="SignalP"/>
    </source>
</evidence>
<reference evidence="8" key="1">
    <citation type="submission" date="2018-03" db="EMBL/GenBank/DDBJ databases">
        <title>New taxa in the Lactobacillus gasseri group.</title>
        <authorList>
            <person name="Tanizawa Y."/>
            <person name="Tohno M."/>
            <person name="Endo A."/>
            <person name="Arita M."/>
        </authorList>
    </citation>
    <scope>NUCLEOTIDE SEQUENCE [LARGE SCALE GENOMIC DNA]</scope>
    <source>
        <strain evidence="8">DSM 24759</strain>
    </source>
</reference>
<dbReference type="Proteomes" id="UP000257317">
    <property type="component" value="Unassembled WGS sequence"/>
</dbReference>
<dbReference type="SUPFAM" id="SSF54001">
    <property type="entry name" value="Cysteine proteinases"/>
    <property type="match status" value="1"/>
</dbReference>
<evidence type="ECO:0000313" key="7">
    <source>
        <dbReference type="EMBL" id="GBG04127.1"/>
    </source>
</evidence>
<dbReference type="EMBL" id="BFBY01000001">
    <property type="protein sequence ID" value="GBG04127.1"/>
    <property type="molecule type" value="Genomic_DNA"/>
</dbReference>
<dbReference type="GO" id="GO:0008234">
    <property type="term" value="F:cysteine-type peptidase activity"/>
    <property type="evidence" value="ECO:0007669"/>
    <property type="project" value="UniProtKB-KW"/>
</dbReference>
<evidence type="ECO:0000259" key="6">
    <source>
        <dbReference type="PROSITE" id="PS51935"/>
    </source>
</evidence>
<dbReference type="PROSITE" id="PS51935">
    <property type="entry name" value="NLPC_P60"/>
    <property type="match status" value="1"/>
</dbReference>
<dbReference type="AlphaFoldDB" id="A0A2Z6TN08"/>
<comment type="similarity">
    <text evidence="1">Belongs to the peptidase C40 family.</text>
</comment>
<dbReference type="PANTHER" id="PTHR47359">
    <property type="entry name" value="PEPTIDOGLYCAN DL-ENDOPEPTIDASE CWLO"/>
    <property type="match status" value="1"/>
</dbReference>
<gene>
    <name evidence="7" type="ORF">LrDSM24759_00410</name>
</gene>
<feature type="chain" id="PRO_5039713464" evidence="5">
    <location>
        <begin position="23"/>
        <end position="234"/>
    </location>
</feature>
<dbReference type="InterPro" id="IPR000064">
    <property type="entry name" value="NLP_P60_dom"/>
</dbReference>
<keyword evidence="3 7" id="KW-0378">Hydrolase</keyword>
<evidence type="ECO:0000256" key="3">
    <source>
        <dbReference type="ARBA" id="ARBA00022801"/>
    </source>
</evidence>
<organism evidence="7 8">
    <name type="scientific">Lactobacillus rodentium</name>
    <dbReference type="NCBI Taxonomy" id="947835"/>
    <lineage>
        <taxon>Bacteria</taxon>
        <taxon>Bacillati</taxon>
        <taxon>Bacillota</taxon>
        <taxon>Bacilli</taxon>
        <taxon>Lactobacillales</taxon>
        <taxon>Lactobacillaceae</taxon>
        <taxon>Lactobacillus</taxon>
    </lineage>
</organism>
<proteinExistence type="inferred from homology"/>
<name>A0A2Z6TN08_9LACO</name>